<evidence type="ECO:0000256" key="4">
    <source>
        <dbReference type="ARBA" id="ARBA00023136"/>
    </source>
</evidence>
<feature type="transmembrane region" description="Helical" evidence="6">
    <location>
        <begin position="588"/>
        <end position="607"/>
    </location>
</feature>
<dbReference type="SUPFAM" id="SSF58104">
    <property type="entry name" value="Methyl-accepting chemotaxis protein (MCP) signaling domain"/>
    <property type="match status" value="1"/>
</dbReference>
<dbReference type="Proteomes" id="UP001519921">
    <property type="component" value="Unassembled WGS sequence"/>
</dbReference>
<keyword evidence="2 6" id="KW-0812">Transmembrane</keyword>
<evidence type="ECO:0000313" key="9">
    <source>
        <dbReference type="Proteomes" id="UP001519921"/>
    </source>
</evidence>
<feature type="transmembrane region" description="Helical" evidence="6">
    <location>
        <begin position="619"/>
        <end position="638"/>
    </location>
</feature>
<gene>
    <name evidence="8" type="ORF">KYD98_10560</name>
</gene>
<dbReference type="InterPro" id="IPR017500">
    <property type="entry name" value="Phage_infect_YhgE_N"/>
</dbReference>
<organism evidence="8 9">
    <name type="scientific">Clostridium weizhouense</name>
    <dbReference type="NCBI Taxonomy" id="2859781"/>
    <lineage>
        <taxon>Bacteria</taxon>
        <taxon>Bacillati</taxon>
        <taxon>Bacillota</taxon>
        <taxon>Clostridia</taxon>
        <taxon>Eubacteriales</taxon>
        <taxon>Clostridiaceae</taxon>
        <taxon>Clostridium</taxon>
    </lineage>
</organism>
<evidence type="ECO:0000259" key="7">
    <source>
        <dbReference type="Pfam" id="PF12698"/>
    </source>
</evidence>
<dbReference type="InterPro" id="IPR051328">
    <property type="entry name" value="T7SS_ABC-Transporter"/>
</dbReference>
<reference evidence="8 9" key="1">
    <citation type="submission" date="2021-07" db="EMBL/GenBank/DDBJ databases">
        <title>Clostridium weizhouense sp. nov., an anaerobic bacterium isolated from activated sludge of Petroleum wastewater.</title>
        <authorList>
            <person name="Li Q."/>
        </authorList>
    </citation>
    <scope>NUCLEOTIDE SEQUENCE [LARGE SCALE GENOMIC DNA]</scope>
    <source>
        <strain evidence="8 9">YB-6</strain>
    </source>
</reference>
<dbReference type="InterPro" id="IPR013525">
    <property type="entry name" value="ABC2_TM"/>
</dbReference>
<dbReference type="Pfam" id="PF12698">
    <property type="entry name" value="ABC2_membrane_3"/>
    <property type="match status" value="1"/>
</dbReference>
<evidence type="ECO:0000256" key="6">
    <source>
        <dbReference type="SAM" id="Phobius"/>
    </source>
</evidence>
<evidence type="ECO:0000256" key="2">
    <source>
        <dbReference type="ARBA" id="ARBA00022692"/>
    </source>
</evidence>
<feature type="coiled-coil region" evidence="5">
    <location>
        <begin position="452"/>
        <end position="479"/>
    </location>
</feature>
<keyword evidence="5" id="KW-0175">Coiled coil</keyword>
<feature type="transmembrane region" description="Helical" evidence="6">
    <location>
        <begin position="677"/>
        <end position="694"/>
    </location>
</feature>
<evidence type="ECO:0000256" key="3">
    <source>
        <dbReference type="ARBA" id="ARBA00022989"/>
    </source>
</evidence>
<sequence>MKNIFEIYKKDISSIFKNYAALIVVIALCMLPSLYAWFNIMASWDPYAPQATSQIKIGVVNKDIGASLNGDDINLGNKIIEELKNNDLMGWQFVSEDEASDALQKGKYYASITIPEEFSSQMTSIITSEIKKGDIIYTVNEKINAIAPKLTNKGATGVQENISKSLIETVSKTLLTVSKELGLELEEQLPTISRIYNMLNEIRGKFSEINNTVNLAYNGAIKIRDLSNKVKNDIPLIQNTLINAKDLTSEVGDFITSSKEELSRLSPTIKEDIRIINEISKEVLQDTDTIIGAINSGSKNALDMVNNLINRVDILDKTTKSLIKLLEALNNLSSNKPLDAIITRLEEVGTKIGKLQEELKNVKDSLETGEIPDLTLLDNIKTLVNDISLISGEIYAKFDSEIAPKISKIFDDAFEVSQNILNVLNEAENKLPDIESILNTVYEGADKGINEIAFVKENLPEAENMISELTNKIGKVNDDESLKQLINLLKNNVQERTNFLSNPVNLIEKQLYPMGNYGTAMTPFYTILSFWVGLLLLSSILTVDVHGNYKSVEIYFGKLLLFITLALIQSMIVSLGDLYILKIYCLNPILFIIGSLFSSIVFAFIVYSACSVFGNVGKVIGIVLLVLQIGGSGGTFPIELTPKFFQRLNPLLPFTYAISFLRECIGGIVKEVLIKDIIALSVYIMISIIIGIVLKKPFSRIVNKFSNKFKESGIGEE</sequence>
<evidence type="ECO:0000256" key="5">
    <source>
        <dbReference type="SAM" id="Coils"/>
    </source>
</evidence>
<comment type="subcellular location">
    <subcellularLocation>
        <location evidence="1">Membrane</location>
        <topology evidence="1">Multi-pass membrane protein</topology>
    </subcellularLocation>
</comment>
<dbReference type="EMBL" id="JAHXPT010000008">
    <property type="protein sequence ID" value="MBW6410536.1"/>
    <property type="molecule type" value="Genomic_DNA"/>
</dbReference>
<dbReference type="PANTHER" id="PTHR43077:SF10">
    <property type="entry name" value="TRANSPORT PERMEASE PROTEIN"/>
    <property type="match status" value="1"/>
</dbReference>
<keyword evidence="4 6" id="KW-0472">Membrane</keyword>
<evidence type="ECO:0000313" key="8">
    <source>
        <dbReference type="EMBL" id="MBW6410536.1"/>
    </source>
</evidence>
<name>A0ABS7ASB7_9CLOT</name>
<dbReference type="RefSeq" id="WP_219779957.1">
    <property type="nucleotide sequence ID" value="NZ_JAHXPT010000008.1"/>
</dbReference>
<dbReference type="Gene3D" id="3.40.1710.10">
    <property type="entry name" value="abc type-2 transporter like domain"/>
    <property type="match status" value="1"/>
</dbReference>
<feature type="transmembrane region" description="Helical" evidence="6">
    <location>
        <begin position="20"/>
        <end position="38"/>
    </location>
</feature>
<dbReference type="InterPro" id="IPR017501">
    <property type="entry name" value="Phage_infect_YhgE_C"/>
</dbReference>
<protein>
    <submittedName>
        <fullName evidence="8">YhgE/Pip domain-containing protein</fullName>
    </submittedName>
</protein>
<proteinExistence type="predicted"/>
<evidence type="ECO:0000256" key="1">
    <source>
        <dbReference type="ARBA" id="ARBA00004141"/>
    </source>
</evidence>
<dbReference type="NCBIfam" id="TIGR03062">
    <property type="entry name" value="pip_yhgE_Cterm"/>
    <property type="match status" value="1"/>
</dbReference>
<keyword evidence="3 6" id="KW-1133">Transmembrane helix</keyword>
<feature type="domain" description="ABC-2 type transporter transmembrane" evidence="7">
    <location>
        <begin position="394"/>
        <end position="692"/>
    </location>
</feature>
<accession>A0ABS7ASB7</accession>
<feature type="transmembrane region" description="Helical" evidence="6">
    <location>
        <begin position="555"/>
        <end position="576"/>
    </location>
</feature>
<keyword evidence="9" id="KW-1185">Reference proteome</keyword>
<feature type="transmembrane region" description="Helical" evidence="6">
    <location>
        <begin position="524"/>
        <end position="543"/>
    </location>
</feature>
<dbReference type="PANTHER" id="PTHR43077">
    <property type="entry name" value="TRANSPORT PERMEASE YVFS-RELATED"/>
    <property type="match status" value="1"/>
</dbReference>
<comment type="caution">
    <text evidence="8">The sequence shown here is derived from an EMBL/GenBank/DDBJ whole genome shotgun (WGS) entry which is preliminary data.</text>
</comment>
<dbReference type="NCBIfam" id="TIGR03061">
    <property type="entry name" value="pip_yhgE_Nterm"/>
    <property type="match status" value="1"/>
</dbReference>